<dbReference type="PANTHER" id="PTHR43201">
    <property type="entry name" value="ACYL-COA SYNTHETASE"/>
    <property type="match status" value="1"/>
</dbReference>
<feature type="domain" description="AMP-dependent synthetase/ligase" evidence="2">
    <location>
        <begin position="60"/>
        <end position="416"/>
    </location>
</feature>
<dbReference type="InterPro" id="IPR025110">
    <property type="entry name" value="AMP-bd_C"/>
</dbReference>
<dbReference type="Proteomes" id="UP001595075">
    <property type="component" value="Unassembled WGS sequence"/>
</dbReference>
<name>A0ABR4CDS7_9HELO</name>
<dbReference type="Gene3D" id="3.30.300.30">
    <property type="match status" value="1"/>
</dbReference>
<dbReference type="Pfam" id="PF13193">
    <property type="entry name" value="AMP-binding_C"/>
    <property type="match status" value="1"/>
</dbReference>
<evidence type="ECO:0000259" key="3">
    <source>
        <dbReference type="Pfam" id="PF13193"/>
    </source>
</evidence>
<protein>
    <recommendedName>
        <fullName evidence="6">Acetyl-CoA synthetase-like protein</fullName>
    </recommendedName>
</protein>
<dbReference type="InterPro" id="IPR020845">
    <property type="entry name" value="AMP-binding_CS"/>
</dbReference>
<dbReference type="PROSITE" id="PS00455">
    <property type="entry name" value="AMP_BINDING"/>
    <property type="match status" value="1"/>
</dbReference>
<dbReference type="InterPro" id="IPR045851">
    <property type="entry name" value="AMP-bd_C_sf"/>
</dbReference>
<dbReference type="InterPro" id="IPR042099">
    <property type="entry name" value="ANL_N_sf"/>
</dbReference>
<dbReference type="PANTHER" id="PTHR43201:SF8">
    <property type="entry name" value="ACYL-COA SYNTHETASE FAMILY MEMBER 3"/>
    <property type="match status" value="1"/>
</dbReference>
<proteinExistence type="inferred from homology"/>
<comment type="caution">
    <text evidence="4">The sequence shown here is derived from an EMBL/GenBank/DDBJ whole genome shotgun (WGS) entry which is preliminary data.</text>
</comment>
<evidence type="ECO:0000313" key="5">
    <source>
        <dbReference type="Proteomes" id="UP001595075"/>
    </source>
</evidence>
<accession>A0ABR4CDS7</accession>
<evidence type="ECO:0000259" key="2">
    <source>
        <dbReference type="Pfam" id="PF00501"/>
    </source>
</evidence>
<dbReference type="SUPFAM" id="SSF56801">
    <property type="entry name" value="Acetyl-CoA synthetase-like"/>
    <property type="match status" value="1"/>
</dbReference>
<reference evidence="4 5" key="1">
    <citation type="journal article" date="2024" name="Commun. Biol.">
        <title>Comparative genomic analysis of thermophilic fungi reveals convergent evolutionary adaptations and gene losses.</title>
        <authorList>
            <person name="Steindorff A.S."/>
            <person name="Aguilar-Pontes M.V."/>
            <person name="Robinson A.J."/>
            <person name="Andreopoulos B."/>
            <person name="LaButti K."/>
            <person name="Kuo A."/>
            <person name="Mondo S."/>
            <person name="Riley R."/>
            <person name="Otillar R."/>
            <person name="Haridas S."/>
            <person name="Lipzen A."/>
            <person name="Grimwood J."/>
            <person name="Schmutz J."/>
            <person name="Clum A."/>
            <person name="Reid I.D."/>
            <person name="Moisan M.C."/>
            <person name="Butler G."/>
            <person name="Nguyen T.T.M."/>
            <person name="Dewar K."/>
            <person name="Conant G."/>
            <person name="Drula E."/>
            <person name="Henrissat B."/>
            <person name="Hansel C."/>
            <person name="Singer S."/>
            <person name="Hutchinson M.I."/>
            <person name="de Vries R.P."/>
            <person name="Natvig D.O."/>
            <person name="Powell A.J."/>
            <person name="Tsang A."/>
            <person name="Grigoriev I.V."/>
        </authorList>
    </citation>
    <scope>NUCLEOTIDE SEQUENCE [LARGE SCALE GENOMIC DNA]</scope>
    <source>
        <strain evidence="4 5">CBS 494.80</strain>
    </source>
</reference>
<evidence type="ECO:0000313" key="4">
    <source>
        <dbReference type="EMBL" id="KAL2067354.1"/>
    </source>
</evidence>
<dbReference type="InterPro" id="IPR000873">
    <property type="entry name" value="AMP-dep_synth/lig_dom"/>
</dbReference>
<evidence type="ECO:0000256" key="1">
    <source>
        <dbReference type="ARBA" id="ARBA00006432"/>
    </source>
</evidence>
<organism evidence="4 5">
    <name type="scientific">Oculimacula yallundae</name>
    <dbReference type="NCBI Taxonomy" id="86028"/>
    <lineage>
        <taxon>Eukaryota</taxon>
        <taxon>Fungi</taxon>
        <taxon>Dikarya</taxon>
        <taxon>Ascomycota</taxon>
        <taxon>Pezizomycotina</taxon>
        <taxon>Leotiomycetes</taxon>
        <taxon>Helotiales</taxon>
        <taxon>Ploettnerulaceae</taxon>
        <taxon>Oculimacula</taxon>
    </lineage>
</organism>
<sequence length="585" mass="64512">MEASLQQIDIGQRSTETLCTDRTDLLVPHDGYNVFPNTPLFNRLLRHASRGLIAVRDANSGIEKSYSQLLSDVLAVRKVLQDALSEHVLTRLRNKEEVYIGVLAPGGYEYTVAMLVVTAIGGAIVPMAASIPVEEAAYFVTKSRQVAILTSGSSSELGTAISDYVKKHHSQIVQTVSVQPNLPQSSLSHGCMVISSNQYLSDNSAGLVIFTSGTTGPPKGAVMRRGIMFEGAIAMADHYDITPSDVILHVLPVHHATGIGISFFPFLVSGALIEFRSGSFDPDWIWQRWRKGGTTFFSGVPTMYMRLMRYYEQHLKCRKDAEEFVRGIQEVRAMTCGSSALPKPMQDFWTSIRDGKIILTRYGATEFAAVFMVALDPRGTPDGSVGKHVPGIDVKLSEGEEGEILVRSSQMFSKYLYDDGATNAAHDDDGFFRTGDIARRQGDYYWIMGRASLDIIKSGGYKISALDIERELLSLSYVSEAMVVGVADLEFGQRVAALITLRDDQSTYSGERRPTIKEIREDLKNKLVGYKMPTLLRIVDGELPKGQSGKVQKKILGPEMFPCPGWETNSNVQVWVKALKQGSKL</sequence>
<gene>
    <name evidence="4" type="ORF">VTL71DRAFT_1779</name>
</gene>
<dbReference type="Gene3D" id="3.40.50.12780">
    <property type="entry name" value="N-terminal domain of ligase-like"/>
    <property type="match status" value="1"/>
</dbReference>
<feature type="domain" description="AMP-binding enzyme C-terminal" evidence="3">
    <location>
        <begin position="468"/>
        <end position="550"/>
    </location>
</feature>
<keyword evidence="5" id="KW-1185">Reference proteome</keyword>
<dbReference type="EMBL" id="JAZHXI010000010">
    <property type="protein sequence ID" value="KAL2067354.1"/>
    <property type="molecule type" value="Genomic_DNA"/>
</dbReference>
<evidence type="ECO:0008006" key="6">
    <source>
        <dbReference type="Google" id="ProtNLM"/>
    </source>
</evidence>
<dbReference type="Pfam" id="PF00501">
    <property type="entry name" value="AMP-binding"/>
    <property type="match status" value="1"/>
</dbReference>
<comment type="similarity">
    <text evidence="1">Belongs to the ATP-dependent AMP-binding enzyme family.</text>
</comment>